<organism evidence="1 2">
    <name type="scientific">Hyphomonas adhaerens</name>
    <dbReference type="NCBI Taxonomy" id="81029"/>
    <lineage>
        <taxon>Bacteria</taxon>
        <taxon>Pseudomonadati</taxon>
        <taxon>Pseudomonadota</taxon>
        <taxon>Alphaproteobacteria</taxon>
        <taxon>Hyphomonadales</taxon>
        <taxon>Hyphomonadaceae</taxon>
        <taxon>Hyphomonas</taxon>
    </lineage>
</organism>
<dbReference type="AlphaFoldDB" id="A0A3B9H381"/>
<gene>
    <name evidence="1" type="ORF">DCG58_18475</name>
</gene>
<protein>
    <submittedName>
        <fullName evidence="1">Uncharacterized protein</fullName>
    </submittedName>
</protein>
<evidence type="ECO:0000313" key="1">
    <source>
        <dbReference type="EMBL" id="HAE29151.1"/>
    </source>
</evidence>
<evidence type="ECO:0000313" key="2">
    <source>
        <dbReference type="Proteomes" id="UP000259610"/>
    </source>
</evidence>
<name>A0A3B9H381_9PROT</name>
<accession>A0A3B9H381</accession>
<dbReference type="RefSeq" id="WP_272992844.1">
    <property type="nucleotide sequence ID" value="NZ_CAJWRG010000003.1"/>
</dbReference>
<dbReference type="EMBL" id="DMAN01000419">
    <property type="protein sequence ID" value="HAE29151.1"/>
    <property type="molecule type" value="Genomic_DNA"/>
</dbReference>
<dbReference type="Proteomes" id="UP000259610">
    <property type="component" value="Unassembled WGS sequence"/>
</dbReference>
<comment type="caution">
    <text evidence="1">The sequence shown here is derived from an EMBL/GenBank/DDBJ whole genome shotgun (WGS) entry which is preliminary data.</text>
</comment>
<reference evidence="1 2" key="1">
    <citation type="journal article" date="2018" name="Nat. Biotechnol.">
        <title>A standardized bacterial taxonomy based on genome phylogeny substantially revises the tree of life.</title>
        <authorList>
            <person name="Parks D.H."/>
            <person name="Chuvochina M."/>
            <person name="Waite D.W."/>
            <person name="Rinke C."/>
            <person name="Skarshewski A."/>
            <person name="Chaumeil P.A."/>
            <person name="Hugenholtz P."/>
        </authorList>
    </citation>
    <scope>NUCLEOTIDE SEQUENCE [LARGE SCALE GENOMIC DNA]</scope>
    <source>
        <strain evidence="1">UBA8733</strain>
    </source>
</reference>
<sequence length="69" mass="7730">MADQKNTPPTHRLFVVKERKGAKDFWTPVGAAWPHKSGTGFNIKLDALPTDGELVMLDKSQEPETETQH</sequence>
<proteinExistence type="predicted"/>